<evidence type="ECO:0000313" key="11">
    <source>
        <dbReference type="Proteomes" id="UP000178017"/>
    </source>
</evidence>
<dbReference type="PROSITE" id="PS50084">
    <property type="entry name" value="KH_TYPE_1"/>
    <property type="match status" value="1"/>
</dbReference>
<accession>A0A1F5MJ03</accession>
<evidence type="ECO:0000259" key="9">
    <source>
        <dbReference type="PROSITE" id="PS51831"/>
    </source>
</evidence>
<dbReference type="InterPro" id="IPR022711">
    <property type="entry name" value="RNase_Y_N"/>
</dbReference>
<dbReference type="AlphaFoldDB" id="A0A1F5MJ03"/>
<keyword evidence="4 5" id="KW-0694">RNA-binding</keyword>
<dbReference type="InterPro" id="IPR004088">
    <property type="entry name" value="KH_dom_type_1"/>
</dbReference>
<dbReference type="InterPro" id="IPR004087">
    <property type="entry name" value="KH_dom"/>
</dbReference>
<feature type="compositionally biased region" description="Polar residues" evidence="8">
    <location>
        <begin position="1"/>
        <end position="23"/>
    </location>
</feature>
<feature type="region of interest" description="Disordered" evidence="8">
    <location>
        <begin position="1"/>
        <end position="52"/>
    </location>
</feature>
<feature type="coiled-coil region" evidence="7">
    <location>
        <begin position="94"/>
        <end position="121"/>
    </location>
</feature>
<protein>
    <recommendedName>
        <fullName evidence="5 6">Ribonuclease Y</fullName>
        <shortName evidence="5">RNase Y</shortName>
        <ecNumber evidence="5 6">3.1.-.-</ecNumber>
    </recommendedName>
</protein>
<organism evidence="10 11">
    <name type="scientific">Candidatus Daviesbacteria bacterium RIFCSPLOWO2_01_FULL_40_24</name>
    <dbReference type="NCBI Taxonomy" id="1797787"/>
    <lineage>
        <taxon>Bacteria</taxon>
        <taxon>Candidatus Daviesiibacteriota</taxon>
    </lineage>
</organism>
<dbReference type="Pfam" id="PF00013">
    <property type="entry name" value="KH_1"/>
    <property type="match status" value="1"/>
</dbReference>
<dbReference type="InterPro" id="IPR017705">
    <property type="entry name" value="Ribonuclease_Y"/>
</dbReference>
<comment type="similarity">
    <text evidence="5">Belongs to the RNase Y family.</text>
</comment>
<comment type="function">
    <text evidence="5">Endoribonuclease that initiates mRNA decay.</text>
</comment>
<dbReference type="GO" id="GO:0006402">
    <property type="term" value="P:mRNA catabolic process"/>
    <property type="evidence" value="ECO:0007669"/>
    <property type="project" value="UniProtKB-UniRule"/>
</dbReference>
<evidence type="ECO:0000256" key="5">
    <source>
        <dbReference type="HAMAP-Rule" id="MF_00335"/>
    </source>
</evidence>
<dbReference type="GO" id="GO:0005886">
    <property type="term" value="C:plasma membrane"/>
    <property type="evidence" value="ECO:0007669"/>
    <property type="project" value="UniProtKB-UniRule"/>
</dbReference>
<comment type="caution">
    <text evidence="10">The sequence shown here is derived from an EMBL/GenBank/DDBJ whole genome shotgun (WGS) entry which is preliminary data.</text>
</comment>
<dbReference type="PANTHER" id="PTHR12826:SF15">
    <property type="entry name" value="RIBONUCLEASE Y"/>
    <property type="match status" value="1"/>
</dbReference>
<dbReference type="GO" id="GO:0004521">
    <property type="term" value="F:RNA endonuclease activity"/>
    <property type="evidence" value="ECO:0007669"/>
    <property type="project" value="UniProtKB-UniRule"/>
</dbReference>
<dbReference type="NCBIfam" id="TIGR03319">
    <property type="entry name" value="RNase_Y"/>
    <property type="match status" value="1"/>
</dbReference>
<feature type="compositionally biased region" description="Basic and acidic residues" evidence="8">
    <location>
        <begin position="24"/>
        <end position="46"/>
    </location>
</feature>
<evidence type="ECO:0000256" key="8">
    <source>
        <dbReference type="SAM" id="MobiDB-lite"/>
    </source>
</evidence>
<keyword evidence="3 5" id="KW-0378">Hydrolase</keyword>
<dbReference type="EC" id="3.1.-.-" evidence="5 6"/>
<keyword evidence="2 5" id="KW-0255">Endonuclease</keyword>
<proteinExistence type="inferred from homology"/>
<dbReference type="GO" id="GO:0016787">
    <property type="term" value="F:hydrolase activity"/>
    <property type="evidence" value="ECO:0007669"/>
    <property type="project" value="UniProtKB-KW"/>
</dbReference>
<keyword evidence="1 5" id="KW-0540">Nuclease</keyword>
<dbReference type="Pfam" id="PF01966">
    <property type="entry name" value="HD"/>
    <property type="match status" value="1"/>
</dbReference>
<dbReference type="GO" id="GO:0003723">
    <property type="term" value="F:RNA binding"/>
    <property type="evidence" value="ECO:0007669"/>
    <property type="project" value="UniProtKB-UniRule"/>
</dbReference>
<dbReference type="EMBL" id="MFDO01000019">
    <property type="protein sequence ID" value="OGE65333.1"/>
    <property type="molecule type" value="Genomic_DNA"/>
</dbReference>
<dbReference type="SUPFAM" id="SSF109604">
    <property type="entry name" value="HD-domain/PDEase-like"/>
    <property type="match status" value="1"/>
</dbReference>
<keyword evidence="7" id="KW-0175">Coiled coil</keyword>
<dbReference type="NCBIfam" id="TIGR00277">
    <property type="entry name" value="HDIG"/>
    <property type="match status" value="1"/>
</dbReference>
<dbReference type="InterPro" id="IPR006675">
    <property type="entry name" value="HDIG_dom"/>
</dbReference>
<reference evidence="10 11" key="1">
    <citation type="journal article" date="2016" name="Nat. Commun.">
        <title>Thousands of microbial genomes shed light on interconnected biogeochemical processes in an aquifer system.</title>
        <authorList>
            <person name="Anantharaman K."/>
            <person name="Brown C.T."/>
            <person name="Hug L.A."/>
            <person name="Sharon I."/>
            <person name="Castelle C.J."/>
            <person name="Probst A.J."/>
            <person name="Thomas B.C."/>
            <person name="Singh A."/>
            <person name="Wilkins M.J."/>
            <person name="Karaoz U."/>
            <person name="Brodie E.L."/>
            <person name="Williams K.H."/>
            <person name="Hubbard S.S."/>
            <person name="Banfield J.F."/>
        </authorList>
    </citation>
    <scope>NUCLEOTIDE SEQUENCE [LARGE SCALE GENOMIC DNA]</scope>
</reference>
<evidence type="ECO:0000256" key="1">
    <source>
        <dbReference type="ARBA" id="ARBA00022722"/>
    </source>
</evidence>
<dbReference type="PROSITE" id="PS51831">
    <property type="entry name" value="HD"/>
    <property type="match status" value="1"/>
</dbReference>
<dbReference type="InterPro" id="IPR003607">
    <property type="entry name" value="HD/PDEase_dom"/>
</dbReference>
<dbReference type="HAMAP" id="MF_00335">
    <property type="entry name" value="RNase_Y"/>
    <property type="match status" value="1"/>
</dbReference>
<dbReference type="Proteomes" id="UP000178017">
    <property type="component" value="Unassembled WGS sequence"/>
</dbReference>
<dbReference type="Pfam" id="PF12072">
    <property type="entry name" value="RNase_Y_N"/>
    <property type="match status" value="1"/>
</dbReference>
<evidence type="ECO:0000256" key="2">
    <source>
        <dbReference type="ARBA" id="ARBA00022759"/>
    </source>
</evidence>
<evidence type="ECO:0000256" key="7">
    <source>
        <dbReference type="SAM" id="Coils"/>
    </source>
</evidence>
<dbReference type="CDD" id="cd22431">
    <property type="entry name" value="KH-I_RNaseY"/>
    <property type="match status" value="1"/>
</dbReference>
<feature type="domain" description="HD" evidence="9">
    <location>
        <begin position="262"/>
        <end position="356"/>
    </location>
</feature>
<dbReference type="Gene3D" id="1.10.3210.10">
    <property type="entry name" value="Hypothetical protein af1432"/>
    <property type="match status" value="1"/>
</dbReference>
<sequence>MQKSFGSSNPSTDPGQTLQSNSDLTDKQAELAKREGILEERERQNEGKSQLLAQKLDASDKVRQDLLAKLEKVSSISLEEAKKLLLENLEKDLASEVSKKIREAEDQIKLATDEKSKELLADAMMHGLTDYVAEFTTSTVTLPDEETKGRIIGKEGRNIRTFEQSTGVDVLMDETPGVLILSSFDPVRREIARVSLERLLKDGRIQPQRIEEIVEATKQDIEKIMLQEGERLCHQVGVYNLPAELVTLIGRFKYRYSYGQNLIQHTLEETKIGIALAAELGANVNIVKLACLLHDIGKVAYEDADEGTHVDKGVQVLKKYNLPQEVINCVAEHHEDQPFSSVESVVAYLADAISGSRPGARREDIQGYLKRIEDIEKIATSFEGVDKAFAVAAGREVRVIVFPERVSDAELPKLTYDIAKKIGAEVVVPGQIKVTAIREVRATEYALSS</sequence>
<dbReference type="InterPro" id="IPR036612">
    <property type="entry name" value="KH_dom_type_1_sf"/>
</dbReference>
<dbReference type="PANTHER" id="PTHR12826">
    <property type="entry name" value="RIBONUCLEASE Y"/>
    <property type="match status" value="1"/>
</dbReference>
<dbReference type="InterPro" id="IPR006674">
    <property type="entry name" value="HD_domain"/>
</dbReference>
<evidence type="ECO:0000256" key="6">
    <source>
        <dbReference type="NCBIfam" id="TIGR03319"/>
    </source>
</evidence>
<evidence type="ECO:0000256" key="3">
    <source>
        <dbReference type="ARBA" id="ARBA00022801"/>
    </source>
</evidence>
<gene>
    <name evidence="5" type="primary">rny</name>
    <name evidence="10" type="ORF">A3B49_03555</name>
</gene>
<dbReference type="SUPFAM" id="SSF54791">
    <property type="entry name" value="Eukaryotic type KH-domain (KH-domain type I)"/>
    <property type="match status" value="1"/>
</dbReference>
<dbReference type="SMART" id="SM00322">
    <property type="entry name" value="KH"/>
    <property type="match status" value="1"/>
</dbReference>
<dbReference type="SMART" id="SM00471">
    <property type="entry name" value="HDc"/>
    <property type="match status" value="1"/>
</dbReference>
<name>A0A1F5MJ03_9BACT</name>
<evidence type="ECO:0000256" key="4">
    <source>
        <dbReference type="ARBA" id="ARBA00022884"/>
    </source>
</evidence>
<evidence type="ECO:0000313" key="10">
    <source>
        <dbReference type="EMBL" id="OGE65333.1"/>
    </source>
</evidence>